<dbReference type="Gene3D" id="2.60.120.200">
    <property type="match status" value="2"/>
</dbReference>
<evidence type="ECO:0000313" key="4">
    <source>
        <dbReference type="Proteomes" id="UP000179243"/>
    </source>
</evidence>
<dbReference type="Gene3D" id="2.60.40.4070">
    <property type="match status" value="1"/>
</dbReference>
<evidence type="ECO:0000313" key="3">
    <source>
        <dbReference type="EMBL" id="OGK07218.1"/>
    </source>
</evidence>
<dbReference type="Proteomes" id="UP000179243">
    <property type="component" value="Unassembled WGS sequence"/>
</dbReference>
<evidence type="ECO:0000259" key="2">
    <source>
        <dbReference type="Pfam" id="PF01833"/>
    </source>
</evidence>
<dbReference type="Pfam" id="PF05345">
    <property type="entry name" value="He_PIG"/>
    <property type="match status" value="2"/>
</dbReference>
<dbReference type="EMBL" id="MFYX01000011">
    <property type="protein sequence ID" value="OGK07218.1"/>
    <property type="molecule type" value="Genomic_DNA"/>
</dbReference>
<dbReference type="Pfam" id="PF17963">
    <property type="entry name" value="Big_9"/>
    <property type="match status" value="1"/>
</dbReference>
<accession>A0A1F7FKR2</accession>
<dbReference type="InterPro" id="IPR013783">
    <property type="entry name" value="Ig-like_fold"/>
</dbReference>
<name>A0A1F7FKR2_UNCRA</name>
<dbReference type="GO" id="GO:0016020">
    <property type="term" value="C:membrane"/>
    <property type="evidence" value="ECO:0007669"/>
    <property type="project" value="InterPro"/>
</dbReference>
<dbReference type="GO" id="GO:0005509">
    <property type="term" value="F:calcium ion binding"/>
    <property type="evidence" value="ECO:0007669"/>
    <property type="project" value="InterPro"/>
</dbReference>
<gene>
    <name evidence="3" type="ORF">A2519_13905</name>
</gene>
<evidence type="ECO:0000256" key="1">
    <source>
        <dbReference type="SAM" id="SignalP"/>
    </source>
</evidence>
<dbReference type="Gene3D" id="2.60.40.10">
    <property type="entry name" value="Immunoglobulins"/>
    <property type="match status" value="4"/>
</dbReference>
<dbReference type="InterPro" id="IPR015919">
    <property type="entry name" value="Cadherin-like_sf"/>
</dbReference>
<keyword evidence="1" id="KW-0732">Signal</keyword>
<proteinExistence type="predicted"/>
<organism evidence="3 4">
    <name type="scientific">Candidatus Raymondbacteria bacterium RIFOXYD12_FULL_49_13</name>
    <dbReference type="NCBI Taxonomy" id="1817890"/>
    <lineage>
        <taxon>Bacteria</taxon>
        <taxon>Raymondiibacteriota</taxon>
    </lineage>
</organism>
<feature type="chain" id="PRO_5044288236" description="IPT/TIG domain-containing protein" evidence="1">
    <location>
        <begin position="22"/>
        <end position="1357"/>
    </location>
</feature>
<sequence>MNKLVALLFLTYISAFSTTHVFWYTAATNAYDITYTDGSGHGPSLPSGTVLHEGKIVTCNNSSGLGYAGTGFSCGSSANDDQGWNCAFFSADLHTMSESNVTSAKIRAEYDDWAAANGPLCNGGSIAIRAGVANISFGISMWGGPASLPDDAVWADLDPMSTLNYTMSLSGAEETINYTTKQGRISNDTPPLLDSQFIEIDVTDQVNWILSHKSGNTYYAIVLLSPIGAGSTGKFTALAAENRVCYDQSGLTIQNSHWSTDCNTAHLVVEVTIEPPVITSIVPDSGDKGGSYSAIIYGSSFSSGMQVFFGSTQSSSVTYNSSTQLMVIVPSSPGNAIVDIVAKKDTLVDTLINGFSYYTDEPPEITNILTLTDTVIPENIPYTLDIDATDPNSDIITYSLPIKPYSMSINTSSGLILWTPNSSYVGRNTVRAIASDNHGMYDTLDFAIHVTDINDTPVISSTSPVNAYAERAYTYTIIVTDPDAGDLQTFSLLTQPSGMTITGNVISWTPQVSQVGDTTVSIRVHDLAGASDTQTYTLHVREISGDGYFSIDANTIALWQFNENGGDTAFDISGNNNHARIYNALPVSSLYGYALDFNGTNAYATALHSTSLASPATQLTIEAIVWIDAATNQWCHILDKTSAYAASLSYGKPASFLQDIGGWWTPSVSPAPTGQWVQMAIQYNGSNQRIYIDSVLVSERWILGTINETNNRNLLIGAGVSGSTPAYWFNGKIDEIRVSNCARYNTIQDTAYFSLDTNTIALWRFNEGSGATVLDASGKGYTGTIQNSMDWSAGKYGNALFGNANNEYVSIPRLVELETAEYFKIEAMVNIPTYNASIANCIFYLGQVQNPDSLVISLSVGGSSKALGFETAGLYAAGTGKILSAAIPDSFFGKWNEVGVEYYNGIRKLLLNHQVIKQDTVVSITKFPGTYLIRIGDDTRSVSSWYLNGYVDEVKVTAYNPQANHAPIFVSQPDTVTLEDSLYLYHASATDPDLDTVSLSLQTAPVGMTLSGDTILWIPMDAGVGSHTVIIRASDGKGGITNQTYTLRVVNTPDPPVFTSCVPTTDTSLAEGDSLVFRARAIDPDNAETVGYFWFYNDTYMSNESTYTLRPNFSAFGPCSVRVVAFDGNGQTIHSWNINVTNTGIPPAIIAPMKNTAITGDSTIAWGLSADPDLDSASVRYRVEFSTTSAFSSLLAYADSLTSRSYKVHDLVVAGTFPEMTVIFMRVVAYDTMGYSTGFSANQHSCMFLYYTNIENAPVLPKTFVLYQNSPNPFNPSTGIRFGVPALENKKQWMRMQIFDIKGCIVRTLIDGEALPGYHAVVWDSRDDQEKICQNGVYILKMACGPYNKSIKMALIK</sequence>
<feature type="domain" description="IPT/TIG" evidence="2">
    <location>
        <begin position="276"/>
        <end position="343"/>
    </location>
</feature>
<dbReference type="InterPro" id="IPR013320">
    <property type="entry name" value="ConA-like_dom_sf"/>
</dbReference>
<dbReference type="SUPFAM" id="SSF81296">
    <property type="entry name" value="E set domains"/>
    <property type="match status" value="1"/>
</dbReference>
<dbReference type="SUPFAM" id="SSF49313">
    <property type="entry name" value="Cadherin-like"/>
    <property type="match status" value="3"/>
</dbReference>
<dbReference type="SUPFAM" id="SSF49899">
    <property type="entry name" value="Concanavalin A-like lectins/glucanases"/>
    <property type="match status" value="2"/>
</dbReference>
<feature type="signal peptide" evidence="1">
    <location>
        <begin position="1"/>
        <end position="21"/>
    </location>
</feature>
<dbReference type="InterPro" id="IPR014756">
    <property type="entry name" value="Ig_E-set"/>
</dbReference>
<comment type="caution">
    <text evidence="3">The sequence shown here is derived from an EMBL/GenBank/DDBJ whole genome shotgun (WGS) entry which is preliminary data.</text>
</comment>
<dbReference type="InterPro" id="IPR002909">
    <property type="entry name" value="IPT_dom"/>
</dbReference>
<protein>
    <recommendedName>
        <fullName evidence="2">IPT/TIG domain-containing protein</fullName>
    </recommendedName>
</protein>
<dbReference type="Pfam" id="PF13385">
    <property type="entry name" value="Laminin_G_3"/>
    <property type="match status" value="1"/>
</dbReference>
<dbReference type="Pfam" id="PF01833">
    <property type="entry name" value="TIG"/>
    <property type="match status" value="1"/>
</dbReference>
<dbReference type="CDD" id="cd00102">
    <property type="entry name" value="IPT"/>
    <property type="match status" value="1"/>
</dbReference>
<reference evidence="3 4" key="1">
    <citation type="journal article" date="2016" name="Nat. Commun.">
        <title>Thousands of microbial genomes shed light on interconnected biogeochemical processes in an aquifer system.</title>
        <authorList>
            <person name="Anantharaman K."/>
            <person name="Brown C.T."/>
            <person name="Hug L.A."/>
            <person name="Sharon I."/>
            <person name="Castelle C.J."/>
            <person name="Probst A.J."/>
            <person name="Thomas B.C."/>
            <person name="Singh A."/>
            <person name="Wilkins M.J."/>
            <person name="Karaoz U."/>
            <person name="Brodie E.L."/>
            <person name="Williams K.H."/>
            <person name="Hubbard S.S."/>
            <person name="Banfield J.F."/>
        </authorList>
    </citation>
    <scope>NUCLEOTIDE SEQUENCE [LARGE SCALE GENOMIC DNA]</scope>
</reference>